<dbReference type="InterPro" id="IPR013320">
    <property type="entry name" value="ConA-like_dom_sf"/>
</dbReference>
<comment type="caution">
    <text evidence="1">The sequence shown here is derived from an EMBL/GenBank/DDBJ whole genome shotgun (WGS) entry which is preliminary data.</text>
</comment>
<dbReference type="EMBL" id="JABVEC010000007">
    <property type="protein sequence ID" value="MBC6466219.1"/>
    <property type="molecule type" value="Genomic_DNA"/>
</dbReference>
<dbReference type="PANTHER" id="PTHR35332:SF2">
    <property type="entry name" value="REGULATION OF ENOLASE PROTEIN 1"/>
    <property type="match status" value="1"/>
</dbReference>
<evidence type="ECO:0000313" key="1">
    <source>
        <dbReference type="EMBL" id="MBC6466219.1"/>
    </source>
</evidence>
<dbReference type="Pfam" id="PF07081">
    <property type="entry name" value="DUF1349"/>
    <property type="match status" value="1"/>
</dbReference>
<gene>
    <name evidence="1" type="ORF">HKK74_12010</name>
</gene>
<name>A0ABR7LMZ5_9ACTN</name>
<evidence type="ECO:0000313" key="2">
    <source>
        <dbReference type="Proteomes" id="UP000805614"/>
    </source>
</evidence>
<dbReference type="Proteomes" id="UP000805614">
    <property type="component" value="Unassembled WGS sequence"/>
</dbReference>
<protein>
    <submittedName>
        <fullName evidence="1">DUF1349 domain-containing protein</fullName>
    </submittedName>
</protein>
<keyword evidence="2" id="KW-1185">Reference proteome</keyword>
<accession>A0ABR7LMZ5</accession>
<dbReference type="InterPro" id="IPR009784">
    <property type="entry name" value="DUF1349"/>
</dbReference>
<sequence>MDEQRAVAWTEATWLNPPLTVEPDGADLVVSTRDKSDFWRLTSYGFVRDDGHALLTSLPAGSAVEVTFLAVLDELYDQAGVMVRVDEQTWIKAGVEMTDGTPHLGAVVTRGHSDWSMAPVSEYAGREVTVRASRSGDAVTIRARCENGPWRMVRLAPLAPEVTAFAGPFCCSPQREGLRVRFTRFVAGPADAALHATPDA</sequence>
<dbReference type="PIRSF" id="PIRSF022704">
    <property type="entry name" value="UCP022704"/>
    <property type="match status" value="1"/>
</dbReference>
<reference evidence="1 2" key="1">
    <citation type="submission" date="2020-06" db="EMBL/GenBank/DDBJ databases">
        <title>Actinomadura xiongansis sp. nov., isolated from soil of Baiyangdian.</title>
        <authorList>
            <person name="Zhang X."/>
        </authorList>
    </citation>
    <scope>NUCLEOTIDE SEQUENCE [LARGE SCALE GENOMIC DNA]</scope>
    <source>
        <strain evidence="1 2">HBUM206468</strain>
    </source>
</reference>
<proteinExistence type="predicted"/>
<dbReference type="RefSeq" id="WP_187243227.1">
    <property type="nucleotide sequence ID" value="NZ_BAAAOK010000046.1"/>
</dbReference>
<dbReference type="Gene3D" id="2.60.120.200">
    <property type="match status" value="1"/>
</dbReference>
<organism evidence="1 2">
    <name type="scientific">Actinomadura alba</name>
    <dbReference type="NCBI Taxonomy" id="406431"/>
    <lineage>
        <taxon>Bacteria</taxon>
        <taxon>Bacillati</taxon>
        <taxon>Actinomycetota</taxon>
        <taxon>Actinomycetes</taxon>
        <taxon>Streptosporangiales</taxon>
        <taxon>Thermomonosporaceae</taxon>
        <taxon>Actinomadura</taxon>
    </lineage>
</organism>
<dbReference type="PANTHER" id="PTHR35332">
    <property type="entry name" value="REGULATION OF ENOLASE PROTEIN 1"/>
    <property type="match status" value="1"/>
</dbReference>
<dbReference type="InterPro" id="IPR015987">
    <property type="entry name" value="UCP022704"/>
</dbReference>
<dbReference type="SUPFAM" id="SSF49899">
    <property type="entry name" value="Concanavalin A-like lectins/glucanases"/>
    <property type="match status" value="1"/>
</dbReference>